<evidence type="ECO:0000313" key="2">
    <source>
        <dbReference type="EMBL" id="CDJ35021.1"/>
    </source>
</evidence>
<dbReference type="GeneID" id="25377216"/>
<sequence>MTDESRVNPESRANTQKESSIRKGIAATDDGTNMRFFLCLIKQEFRELEVPEEQWGLQLRKYLTGKAMTHWELLQRSGTEISYWKLVRERLCERFCTLSREMMLERMRNNPWRGDYNEYIARFAEIVAQGETLAAEELVLCFFANIPVEIGDRLTQDGNKDSESWQEASAA</sequence>
<dbReference type="VEuPathDB" id="ToxoDB:EMH_0023400"/>
<evidence type="ECO:0000313" key="3">
    <source>
        <dbReference type="Proteomes" id="UP000030744"/>
    </source>
</evidence>
<reference evidence="2" key="1">
    <citation type="submission" date="2013-10" db="EMBL/GenBank/DDBJ databases">
        <title>Genomic analysis of the causative agents of coccidiosis in chickens.</title>
        <authorList>
            <person name="Reid A.J."/>
            <person name="Blake D."/>
            <person name="Billington K."/>
            <person name="Browne H."/>
            <person name="Dunn M."/>
            <person name="Hung S."/>
            <person name="Kawahara F."/>
            <person name="Miranda-Saavedra D."/>
            <person name="Mourier T."/>
            <person name="Nagra H."/>
            <person name="Otto T.D."/>
            <person name="Rawlings N."/>
            <person name="Sanchez A."/>
            <person name="Sanders M."/>
            <person name="Subramaniam C."/>
            <person name="Tay Y."/>
            <person name="Dear P."/>
            <person name="Doerig C."/>
            <person name="Gruber A."/>
            <person name="Parkinson J."/>
            <person name="Shirley M."/>
            <person name="Wan K.L."/>
            <person name="Berriman M."/>
            <person name="Tomley F."/>
            <person name="Pain A."/>
        </authorList>
    </citation>
    <scope>NUCLEOTIDE SEQUENCE [LARGE SCALE GENOMIC DNA]</scope>
    <source>
        <strain evidence="2">Houghton</strain>
    </source>
</reference>
<dbReference type="AlphaFoldDB" id="U6KE12"/>
<name>U6KE12_9EIME</name>
<dbReference type="RefSeq" id="XP_013357583.1">
    <property type="nucleotide sequence ID" value="XM_013502129.1"/>
</dbReference>
<organism evidence="2 3">
    <name type="scientific">Eimeria mitis</name>
    <dbReference type="NCBI Taxonomy" id="44415"/>
    <lineage>
        <taxon>Eukaryota</taxon>
        <taxon>Sar</taxon>
        <taxon>Alveolata</taxon>
        <taxon>Apicomplexa</taxon>
        <taxon>Conoidasida</taxon>
        <taxon>Coccidia</taxon>
        <taxon>Eucoccidiorida</taxon>
        <taxon>Eimeriorina</taxon>
        <taxon>Eimeriidae</taxon>
        <taxon>Eimeria</taxon>
    </lineage>
</organism>
<gene>
    <name evidence="2" type="ORF">EMH_0023400</name>
</gene>
<accession>U6KE12</accession>
<reference evidence="2" key="2">
    <citation type="submission" date="2013-10" db="EMBL/GenBank/DDBJ databases">
        <authorList>
            <person name="Aslett M."/>
        </authorList>
    </citation>
    <scope>NUCLEOTIDE SEQUENCE [LARGE SCALE GENOMIC DNA]</scope>
    <source>
        <strain evidence="2">Houghton</strain>
    </source>
</reference>
<protein>
    <recommendedName>
        <fullName evidence="4">Retrotransposon gag domain-containing protein</fullName>
    </recommendedName>
</protein>
<dbReference type="EMBL" id="HG687582">
    <property type="protein sequence ID" value="CDJ35021.1"/>
    <property type="molecule type" value="Genomic_DNA"/>
</dbReference>
<dbReference type="Proteomes" id="UP000030744">
    <property type="component" value="Unassembled WGS sequence"/>
</dbReference>
<feature type="region of interest" description="Disordered" evidence="1">
    <location>
        <begin position="1"/>
        <end position="24"/>
    </location>
</feature>
<evidence type="ECO:0000256" key="1">
    <source>
        <dbReference type="SAM" id="MobiDB-lite"/>
    </source>
</evidence>
<proteinExistence type="predicted"/>
<evidence type="ECO:0008006" key="4">
    <source>
        <dbReference type="Google" id="ProtNLM"/>
    </source>
</evidence>
<keyword evidence="3" id="KW-1185">Reference proteome</keyword>
<dbReference type="OrthoDB" id="3863715at2759"/>